<keyword evidence="3" id="KW-1185">Reference proteome</keyword>
<dbReference type="Proteomes" id="UP000481858">
    <property type="component" value="Unassembled WGS sequence"/>
</dbReference>
<feature type="region of interest" description="Disordered" evidence="1">
    <location>
        <begin position="115"/>
        <end position="179"/>
    </location>
</feature>
<dbReference type="InParanoid" id="A0A7C8MZ61"/>
<evidence type="ECO:0000313" key="3">
    <source>
        <dbReference type="Proteomes" id="UP000481858"/>
    </source>
</evidence>
<gene>
    <name evidence="2" type="ORF">GQX73_g1864</name>
</gene>
<sequence>MSPLTDSAGPAVRAVWDQVVAQLDNTTAEVKIPAEIVYALNKDEQLLIKREVSGIFGHPVDFYLDIRCKKRVYLANLASINTHWQCEANVVPGYLLPILTPRTIHYPQLITAPSYDTAQNPNSPLHAPQSPSVSAPPNKRKGLKRTRMSEIPDKGSKSGSESTTGRQKRNKLDLNSPDASTLIQQNGICASEHPETWNEDISKIHDMKPQAEIATPQDQRGVTNIQLTTRMPQDTNDRCFESHETNSPCTPFFASEFFEQHGAYNTTEGLVQNESPKPQCIKTYQPNLLSIGCPTRSSIHDTLENTRENQEVPPQYDTAVQAFASSPQNSEGLLVQGLNGNNKLDESFQLPKAPGFSTQTPTPLLEEEAPPAQHEPEVGGELFSDPYGGQMEEDIWEFIDFGSK</sequence>
<feature type="compositionally biased region" description="Basic and acidic residues" evidence="1">
    <location>
        <begin position="147"/>
        <end position="156"/>
    </location>
</feature>
<evidence type="ECO:0000256" key="1">
    <source>
        <dbReference type="SAM" id="MobiDB-lite"/>
    </source>
</evidence>
<dbReference type="AlphaFoldDB" id="A0A7C8MZ61"/>
<feature type="region of interest" description="Disordered" evidence="1">
    <location>
        <begin position="350"/>
        <end position="387"/>
    </location>
</feature>
<evidence type="ECO:0000313" key="2">
    <source>
        <dbReference type="EMBL" id="KAF2971775.1"/>
    </source>
</evidence>
<protein>
    <submittedName>
        <fullName evidence="2">Uncharacterized protein</fullName>
    </submittedName>
</protein>
<reference evidence="2 3" key="1">
    <citation type="submission" date="2019-12" db="EMBL/GenBank/DDBJ databases">
        <title>Draft genome sequence of the ascomycete Xylaria multiplex DSM 110363.</title>
        <authorList>
            <person name="Buettner E."/>
            <person name="Kellner H."/>
        </authorList>
    </citation>
    <scope>NUCLEOTIDE SEQUENCE [LARGE SCALE GENOMIC DNA]</scope>
    <source>
        <strain evidence="2 3">DSM 110363</strain>
    </source>
</reference>
<name>A0A7C8MZ61_9PEZI</name>
<organism evidence="2 3">
    <name type="scientific">Xylaria multiplex</name>
    <dbReference type="NCBI Taxonomy" id="323545"/>
    <lineage>
        <taxon>Eukaryota</taxon>
        <taxon>Fungi</taxon>
        <taxon>Dikarya</taxon>
        <taxon>Ascomycota</taxon>
        <taxon>Pezizomycotina</taxon>
        <taxon>Sordariomycetes</taxon>
        <taxon>Xylariomycetidae</taxon>
        <taxon>Xylariales</taxon>
        <taxon>Xylariaceae</taxon>
        <taxon>Xylaria</taxon>
    </lineage>
</organism>
<proteinExistence type="predicted"/>
<accession>A0A7C8MZ61</accession>
<feature type="compositionally biased region" description="Polar residues" evidence="1">
    <location>
        <begin position="115"/>
        <end position="135"/>
    </location>
</feature>
<dbReference type="OrthoDB" id="6247875at2759"/>
<comment type="caution">
    <text evidence="2">The sequence shown here is derived from an EMBL/GenBank/DDBJ whole genome shotgun (WGS) entry which is preliminary data.</text>
</comment>
<dbReference type="EMBL" id="WUBL01000011">
    <property type="protein sequence ID" value="KAF2971775.1"/>
    <property type="molecule type" value="Genomic_DNA"/>
</dbReference>